<dbReference type="SUPFAM" id="SSF50939">
    <property type="entry name" value="Sialidases"/>
    <property type="match status" value="1"/>
</dbReference>
<accession>A0A248VVW7</accession>
<organism evidence="2 3">
    <name type="scientific">Paraburkholderia aromaticivorans</name>
    <dbReference type="NCBI Taxonomy" id="2026199"/>
    <lineage>
        <taxon>Bacteria</taxon>
        <taxon>Pseudomonadati</taxon>
        <taxon>Pseudomonadota</taxon>
        <taxon>Betaproteobacteria</taxon>
        <taxon>Burkholderiales</taxon>
        <taxon>Burkholderiaceae</taxon>
        <taxon>Paraburkholderia</taxon>
    </lineage>
</organism>
<dbReference type="AlphaFoldDB" id="A0A248VVW7"/>
<dbReference type="CDD" id="cd15482">
    <property type="entry name" value="Sialidase_non-viral"/>
    <property type="match status" value="1"/>
</dbReference>
<proteinExistence type="predicted"/>
<geneLocation type="plasmid" evidence="2 3">
    <name>pBN1</name>
</geneLocation>
<dbReference type="Proteomes" id="UP000215158">
    <property type="component" value="Plasmid pBN1"/>
</dbReference>
<dbReference type="Pfam" id="PF13088">
    <property type="entry name" value="BNR_2"/>
    <property type="match status" value="1"/>
</dbReference>
<evidence type="ECO:0000259" key="1">
    <source>
        <dbReference type="Pfam" id="PF13088"/>
    </source>
</evidence>
<dbReference type="PANTHER" id="PTHR43752:SF2">
    <property type="entry name" value="BNR_ASP-BOX REPEAT FAMILY PROTEIN"/>
    <property type="match status" value="1"/>
</dbReference>
<keyword evidence="3" id="KW-1185">Reference proteome</keyword>
<dbReference type="InterPro" id="IPR011040">
    <property type="entry name" value="Sialidase"/>
</dbReference>
<gene>
    <name evidence="2" type="ORF">CJU94_33725</name>
</gene>
<dbReference type="Gene3D" id="2.120.10.10">
    <property type="match status" value="1"/>
</dbReference>
<name>A0A248VVW7_9BURK</name>
<dbReference type="PANTHER" id="PTHR43752">
    <property type="entry name" value="BNR/ASP-BOX REPEAT FAMILY PROTEIN"/>
    <property type="match status" value="1"/>
</dbReference>
<protein>
    <recommendedName>
        <fullName evidence="1">Sialidase domain-containing protein</fullName>
    </recommendedName>
</protein>
<sequence>MINDANGPFCMKRRILSNCRHISFVILSLWLIQSSAESGNNSNAMLSTEIINPPQNIAFCHASTIAYSNGHLVAAWLAGSKEAANDVGVWVARFSGGRWSAPVRVADGLSPDRKALTVINPILFSPRHGPLMLFYSRGKLPADWHPLRMISPDGGATWSEPVALGPGVSGPAKDKPVELSNGIVIAGSSTEYDGWKVHFERSMDGGNTWDVVYPPAGPRPVQAIQPAILDHGHGKLQALVRTKNGFVFSTRSRDWGKTWSALSPLDIPNSNSGLDAVTLTDGRDLIVTNPLPYVEGRWDRHRLSVLISTDHQTYRSVLDLENEPNQEFSYPAIIQSPDGLVHITYTWKKIHIKHVVLDPKRIHAPR</sequence>
<evidence type="ECO:0000313" key="3">
    <source>
        <dbReference type="Proteomes" id="UP000215158"/>
    </source>
</evidence>
<dbReference type="RefSeq" id="WP_095423012.1">
    <property type="nucleotide sequence ID" value="NZ_CP022991.1"/>
</dbReference>
<evidence type="ECO:0000313" key="2">
    <source>
        <dbReference type="EMBL" id="ASW03179.1"/>
    </source>
</evidence>
<dbReference type="OrthoDB" id="41724at2"/>
<dbReference type="EMBL" id="CP022991">
    <property type="protein sequence ID" value="ASW03179.1"/>
    <property type="molecule type" value="Genomic_DNA"/>
</dbReference>
<feature type="domain" description="Sialidase" evidence="1">
    <location>
        <begin position="70"/>
        <end position="343"/>
    </location>
</feature>
<dbReference type="InterPro" id="IPR036278">
    <property type="entry name" value="Sialidase_sf"/>
</dbReference>
<keyword evidence="2" id="KW-0614">Plasmid</keyword>
<reference evidence="2 3" key="1">
    <citation type="submission" date="2017-08" db="EMBL/GenBank/DDBJ databases">
        <title>Identification and genetic characteristics of simultaneous BTEX- and naphthalene-degrading Paraburkholderia sp. BN5 isolated from petroleum-contaminated soil.</title>
        <authorList>
            <person name="Lee Y."/>
            <person name="Jeon C.O."/>
        </authorList>
    </citation>
    <scope>NUCLEOTIDE SEQUENCE [LARGE SCALE GENOMIC DNA]</scope>
    <source>
        <strain evidence="2 3">BN5</strain>
        <plasmid evidence="2 3">pBN1</plasmid>
    </source>
</reference>
<dbReference type="KEGG" id="parb:CJU94_33725"/>